<protein>
    <submittedName>
        <fullName evidence="1">Uncharacterized protein</fullName>
    </submittedName>
</protein>
<evidence type="ECO:0000313" key="1">
    <source>
        <dbReference type="EMBL" id="QHT33715.1"/>
    </source>
</evidence>
<dbReference type="EMBL" id="MN738974">
    <property type="protein sequence ID" value="QHT33715.1"/>
    <property type="molecule type" value="Genomic_DNA"/>
</dbReference>
<proteinExistence type="predicted"/>
<organism evidence="1">
    <name type="scientific">viral metagenome</name>
    <dbReference type="NCBI Taxonomy" id="1070528"/>
    <lineage>
        <taxon>unclassified sequences</taxon>
        <taxon>metagenomes</taxon>
        <taxon>organismal metagenomes</taxon>
    </lineage>
</organism>
<sequence>MSAAELKNTKPKYPESINGTHCMGDHWTVCCPNRHLQFDRYQQTKEVVQVYYRGGIYRIFVCTNKCSKDLKTIAKNNPAQFKKLFIKSVKPNGDLILKHRDTGVVAQVAQKIDTYDNKSRKTKKQKGGYCRWLTTHTRHKHKRGCGHTMKHKRH</sequence>
<accession>A0A6C0F2X7</accession>
<name>A0A6C0F2X7_9ZZZZ</name>
<dbReference type="AlphaFoldDB" id="A0A6C0F2X7"/>
<reference evidence="1" key="1">
    <citation type="journal article" date="2020" name="Nature">
        <title>Giant virus diversity and host interactions through global metagenomics.</title>
        <authorList>
            <person name="Schulz F."/>
            <person name="Roux S."/>
            <person name="Paez-Espino D."/>
            <person name="Jungbluth S."/>
            <person name="Walsh D.A."/>
            <person name="Denef V.J."/>
            <person name="McMahon K.D."/>
            <person name="Konstantinidis K.T."/>
            <person name="Eloe-Fadrosh E.A."/>
            <person name="Kyrpides N.C."/>
            <person name="Woyke T."/>
        </authorList>
    </citation>
    <scope>NUCLEOTIDE SEQUENCE</scope>
    <source>
        <strain evidence="1">GVMAG-M-3300009161-36</strain>
    </source>
</reference>